<dbReference type="Gene3D" id="2.60.120.260">
    <property type="entry name" value="Galactose-binding domain-like"/>
    <property type="match status" value="1"/>
</dbReference>
<dbReference type="InterPro" id="IPR011623">
    <property type="entry name" value="7TMR_DISM_rcpt_extracell_dom1"/>
</dbReference>
<dbReference type="GO" id="GO:0035556">
    <property type="term" value="P:intracellular signal transduction"/>
    <property type="evidence" value="ECO:0007669"/>
    <property type="project" value="InterPro"/>
</dbReference>
<feature type="domain" description="Guanylate cyclase" evidence="2">
    <location>
        <begin position="450"/>
        <end position="578"/>
    </location>
</feature>
<dbReference type="SMART" id="SM00044">
    <property type="entry name" value="CYCc"/>
    <property type="match status" value="1"/>
</dbReference>
<keyword evidence="4" id="KW-1185">Reference proteome</keyword>
<feature type="transmembrane region" description="Helical" evidence="1">
    <location>
        <begin position="294"/>
        <end position="314"/>
    </location>
</feature>
<evidence type="ECO:0000313" key="4">
    <source>
        <dbReference type="Proteomes" id="UP000324209"/>
    </source>
</evidence>
<dbReference type="Pfam" id="PF07695">
    <property type="entry name" value="7TMR-DISM_7TM"/>
    <property type="match status" value="1"/>
</dbReference>
<dbReference type="Pfam" id="PF00211">
    <property type="entry name" value="Guanylate_cyc"/>
    <property type="match status" value="1"/>
</dbReference>
<gene>
    <name evidence="3" type="ORF">EXM22_17505</name>
</gene>
<feature type="transmembrane region" description="Helical" evidence="1">
    <location>
        <begin position="350"/>
        <end position="369"/>
    </location>
</feature>
<keyword evidence="1" id="KW-0812">Transmembrane</keyword>
<dbReference type="SUPFAM" id="SSF49785">
    <property type="entry name" value="Galactose-binding domain-like"/>
    <property type="match status" value="1"/>
</dbReference>
<organism evidence="3 4">
    <name type="scientific">Oceanispirochaeta crateris</name>
    <dbReference type="NCBI Taxonomy" id="2518645"/>
    <lineage>
        <taxon>Bacteria</taxon>
        <taxon>Pseudomonadati</taxon>
        <taxon>Spirochaetota</taxon>
        <taxon>Spirochaetia</taxon>
        <taxon>Spirochaetales</taxon>
        <taxon>Spirochaetaceae</taxon>
        <taxon>Oceanispirochaeta</taxon>
    </lineage>
</organism>
<dbReference type="GO" id="GO:0006171">
    <property type="term" value="P:cAMP biosynthetic process"/>
    <property type="evidence" value="ECO:0007669"/>
    <property type="project" value="TreeGrafter"/>
</dbReference>
<dbReference type="Proteomes" id="UP000324209">
    <property type="component" value="Chromosome"/>
</dbReference>
<feature type="transmembrane region" description="Helical" evidence="1">
    <location>
        <begin position="264"/>
        <end position="282"/>
    </location>
</feature>
<keyword evidence="1" id="KW-1133">Transmembrane helix</keyword>
<feature type="transmembrane region" description="Helical" evidence="1">
    <location>
        <begin position="228"/>
        <end position="244"/>
    </location>
</feature>
<dbReference type="Gene3D" id="3.30.70.1230">
    <property type="entry name" value="Nucleotide cyclase"/>
    <property type="match status" value="1"/>
</dbReference>
<dbReference type="GO" id="GO:0004016">
    <property type="term" value="F:adenylate cyclase activity"/>
    <property type="evidence" value="ECO:0007669"/>
    <property type="project" value="UniProtKB-ARBA"/>
</dbReference>
<dbReference type="PROSITE" id="PS50125">
    <property type="entry name" value="GUANYLATE_CYCLASE_2"/>
    <property type="match status" value="1"/>
</dbReference>
<proteinExistence type="predicted"/>
<dbReference type="AlphaFoldDB" id="A0A5C1QNL6"/>
<accession>A0A5C1QNL6</accession>
<evidence type="ECO:0000259" key="2">
    <source>
        <dbReference type="PROSITE" id="PS50125"/>
    </source>
</evidence>
<dbReference type="InterPro" id="IPR008979">
    <property type="entry name" value="Galactose-bd-like_sf"/>
</dbReference>
<feature type="transmembrane region" description="Helical" evidence="1">
    <location>
        <begin position="320"/>
        <end position="338"/>
    </location>
</feature>
<dbReference type="KEGG" id="ock:EXM22_17505"/>
<sequence length="689" mass="79289">MIRLPMGRISIMILLMILLLNQFLISQTIGPDKFSELNLLNEDFSDHSAVLSGDWELYWNEFLPPGSDFTKIDAESIRVPDPWNKDKNHPANGFGTYRTRVKLPEGSRDMGITMDYTLNHYRLYINDKLIHQNGEPNTGWKRNTTIQRPVILPLPDENELEIILHISNFDDLYGGLLEPPVIASLEQLNLKMDRNQMMDSFLFGLFLVIGILYILFYTSEGKATQSSLFFGLFTLTMALRTLLYNQHMLLLLLPELPVEVETTLGHLTFYLAIPFFLRFICLEFPSKYNRLIEFPTYSISTIFCLLAIVTRHHFYIRFLGIYQILSLIVAISVFVLLIKRSYEKNSIARILLLGFIMLLGTSVNDILYAQKIIDTFHMAPLGLGLYIQGQAILLSWKIGKSFKASKDLALVLEFTNTSFRRFVPVEFLKYLNKNSITDVELGDHVQMEMTIFFLDIRDFTSLSEKMTPRENFLFLNSYYERVCPVIRKHQGFIDKYMGDGIMALFAGPDSAENAALAAIEMKRILGLYNFHRSKTDYDPVRVGIGIHTGSLMMGTIGENKRMDGTVISDAVNLCSRIESLTKEYGIDVALSEETYGKLKNKTEKQVRFIGRIKVKGKETPVCIYELFNGDPKDITELKLNTKEEFEKAVRLRDDNHFEEALQVFEKVHTVFPQDRTTQIYLSRFRKSDS</sequence>
<dbReference type="InterPro" id="IPR001054">
    <property type="entry name" value="A/G_cyclase"/>
</dbReference>
<dbReference type="PANTHER" id="PTHR43081">
    <property type="entry name" value="ADENYLATE CYCLASE, TERMINAL-DIFFERENTIATION SPECIFIC-RELATED"/>
    <property type="match status" value="1"/>
</dbReference>
<dbReference type="OrthoDB" id="338211at2"/>
<keyword evidence="1" id="KW-0472">Membrane</keyword>
<reference evidence="3 4" key="1">
    <citation type="submission" date="2019-02" db="EMBL/GenBank/DDBJ databases">
        <title>Complete Genome Sequence and Methylome Analysis of free living Spirochaetas.</title>
        <authorList>
            <person name="Fomenkov A."/>
            <person name="Dubinina G."/>
            <person name="Leshcheva N."/>
            <person name="Mikheeva N."/>
            <person name="Grabovich M."/>
            <person name="Vincze T."/>
            <person name="Roberts R.J."/>
        </authorList>
    </citation>
    <scope>NUCLEOTIDE SEQUENCE [LARGE SCALE GENOMIC DNA]</scope>
    <source>
        <strain evidence="3 4">K2</strain>
    </source>
</reference>
<evidence type="ECO:0000256" key="1">
    <source>
        <dbReference type="SAM" id="Phobius"/>
    </source>
</evidence>
<protein>
    <submittedName>
        <fullName evidence="3">Adenylate/guanylate cyclase domain-containing protein</fullName>
    </submittedName>
</protein>
<dbReference type="PANTHER" id="PTHR43081:SF1">
    <property type="entry name" value="ADENYLATE CYCLASE, TERMINAL-DIFFERENTIATION SPECIFIC"/>
    <property type="match status" value="1"/>
</dbReference>
<dbReference type="InterPro" id="IPR029787">
    <property type="entry name" value="Nucleotide_cyclase"/>
</dbReference>
<dbReference type="CDD" id="cd07302">
    <property type="entry name" value="CHD"/>
    <property type="match status" value="1"/>
</dbReference>
<dbReference type="EMBL" id="CP036150">
    <property type="protein sequence ID" value="QEN09695.1"/>
    <property type="molecule type" value="Genomic_DNA"/>
</dbReference>
<dbReference type="SUPFAM" id="SSF55073">
    <property type="entry name" value="Nucleotide cyclase"/>
    <property type="match status" value="1"/>
</dbReference>
<dbReference type="InterPro" id="IPR050697">
    <property type="entry name" value="Adenylyl/Guanylyl_Cyclase_3/4"/>
</dbReference>
<evidence type="ECO:0000313" key="3">
    <source>
        <dbReference type="EMBL" id="QEN09695.1"/>
    </source>
</evidence>
<dbReference type="RefSeq" id="WP_149487768.1">
    <property type="nucleotide sequence ID" value="NZ_CP036150.1"/>
</dbReference>
<name>A0A5C1QNL6_9SPIO</name>
<feature type="transmembrane region" description="Helical" evidence="1">
    <location>
        <begin position="197"/>
        <end position="216"/>
    </location>
</feature>